<reference evidence="1" key="1">
    <citation type="journal article" date="2010" name="Science">
        <title>Plasticity of animal genome architecture unmasked by rapid evolution of a pelagic tunicate.</title>
        <authorList>
            <person name="Denoeud F."/>
            <person name="Henriet S."/>
            <person name="Mungpakdee S."/>
            <person name="Aury J.M."/>
            <person name="Da Silva C."/>
            <person name="Brinkmann H."/>
            <person name="Mikhaleva J."/>
            <person name="Olsen L.C."/>
            <person name="Jubin C."/>
            <person name="Canestro C."/>
            <person name="Bouquet J.M."/>
            <person name="Danks G."/>
            <person name="Poulain J."/>
            <person name="Campsteijn C."/>
            <person name="Adamski M."/>
            <person name="Cross I."/>
            <person name="Yadetie F."/>
            <person name="Muffato M."/>
            <person name="Louis A."/>
            <person name="Butcher S."/>
            <person name="Tsagkogeorga G."/>
            <person name="Konrad A."/>
            <person name="Singh S."/>
            <person name="Jensen M.F."/>
            <person name="Cong E.H."/>
            <person name="Eikeseth-Otteraa H."/>
            <person name="Noel B."/>
            <person name="Anthouard V."/>
            <person name="Porcel B.M."/>
            <person name="Kachouri-Lafond R."/>
            <person name="Nishino A."/>
            <person name="Ugolini M."/>
            <person name="Chourrout P."/>
            <person name="Nishida H."/>
            <person name="Aasland R."/>
            <person name="Huzurbazar S."/>
            <person name="Westhof E."/>
            <person name="Delsuc F."/>
            <person name="Lehrach H."/>
            <person name="Reinhardt R."/>
            <person name="Weissenbach J."/>
            <person name="Roy S.W."/>
            <person name="Artiguenave F."/>
            <person name="Postlethwait J.H."/>
            <person name="Manak J.R."/>
            <person name="Thompson E.M."/>
            <person name="Jaillon O."/>
            <person name="Du Pasquier L."/>
            <person name="Boudinot P."/>
            <person name="Liberles D.A."/>
            <person name="Volff J.N."/>
            <person name="Philippe H."/>
            <person name="Lenhard B."/>
            <person name="Roest Crollius H."/>
            <person name="Wincker P."/>
            <person name="Chourrout D."/>
        </authorList>
    </citation>
    <scope>NUCLEOTIDE SEQUENCE [LARGE SCALE GENOMIC DNA]</scope>
</reference>
<evidence type="ECO:0000313" key="2">
    <source>
        <dbReference type="Proteomes" id="UP000001307"/>
    </source>
</evidence>
<dbReference type="AlphaFoldDB" id="E4XIW8"/>
<protein>
    <submittedName>
        <fullName evidence="1">Uncharacterized protein</fullName>
    </submittedName>
</protein>
<dbReference type="OrthoDB" id="10599381at2759"/>
<evidence type="ECO:0000313" key="1">
    <source>
        <dbReference type="EMBL" id="CBY24652.1"/>
    </source>
</evidence>
<dbReference type="InParanoid" id="E4XIW8"/>
<keyword evidence="2" id="KW-1185">Reference proteome</keyword>
<dbReference type="EMBL" id="FN653056">
    <property type="protein sequence ID" value="CBY24652.1"/>
    <property type="molecule type" value="Genomic_DNA"/>
</dbReference>
<accession>E4XIW8</accession>
<gene>
    <name evidence="1" type="ORF">GSOID_T00012546001</name>
</gene>
<organism evidence="1">
    <name type="scientific">Oikopleura dioica</name>
    <name type="common">Tunicate</name>
    <dbReference type="NCBI Taxonomy" id="34765"/>
    <lineage>
        <taxon>Eukaryota</taxon>
        <taxon>Metazoa</taxon>
        <taxon>Chordata</taxon>
        <taxon>Tunicata</taxon>
        <taxon>Appendicularia</taxon>
        <taxon>Copelata</taxon>
        <taxon>Oikopleuridae</taxon>
        <taxon>Oikopleura</taxon>
    </lineage>
</organism>
<proteinExistence type="predicted"/>
<sequence length="145" mass="17255">MGRISKHKTKKRIKEVIKVPDSNDSHDARTDQAMTKLRKDGLIPDINFEQCFLQPLAAFKREVESYNLPQKQADALLQTTIDECERSLLRITEKNRRNLANRRNFPNKEKFRQFLEKQRERFGDPVPYDIDVWFNETEADKIINY</sequence>
<dbReference type="Proteomes" id="UP000001307">
    <property type="component" value="Unassembled WGS sequence"/>
</dbReference>
<name>E4XIW8_OIKDI</name>